<proteinExistence type="predicted"/>
<accession>A0ABD3WZA0</accession>
<dbReference type="Proteomes" id="UP001634394">
    <property type="component" value="Unassembled WGS sequence"/>
</dbReference>
<feature type="compositionally biased region" description="Polar residues" evidence="1">
    <location>
        <begin position="392"/>
        <end position="410"/>
    </location>
</feature>
<feature type="compositionally biased region" description="Basic and acidic residues" evidence="1">
    <location>
        <begin position="1085"/>
        <end position="1096"/>
    </location>
</feature>
<dbReference type="Pfam" id="PF16026">
    <property type="entry name" value="MIEAP"/>
    <property type="match status" value="1"/>
</dbReference>
<feature type="compositionally biased region" description="Polar residues" evidence="1">
    <location>
        <begin position="1195"/>
        <end position="1211"/>
    </location>
</feature>
<feature type="region of interest" description="Disordered" evidence="1">
    <location>
        <begin position="391"/>
        <end position="410"/>
    </location>
</feature>
<feature type="compositionally biased region" description="Basic and acidic residues" evidence="1">
    <location>
        <begin position="774"/>
        <end position="783"/>
    </location>
</feature>
<evidence type="ECO:0000313" key="3">
    <source>
        <dbReference type="EMBL" id="KAL3878821.1"/>
    </source>
</evidence>
<protein>
    <recommendedName>
        <fullName evidence="2">Mitochondria-eating protein C-terminal domain-containing protein</fullName>
    </recommendedName>
</protein>
<feature type="compositionally biased region" description="Basic and acidic residues" evidence="1">
    <location>
        <begin position="887"/>
        <end position="898"/>
    </location>
</feature>
<feature type="region of interest" description="Disordered" evidence="1">
    <location>
        <begin position="198"/>
        <end position="263"/>
    </location>
</feature>
<feature type="region of interest" description="Disordered" evidence="1">
    <location>
        <begin position="772"/>
        <end position="811"/>
    </location>
</feature>
<feature type="compositionally biased region" description="Basic and acidic residues" evidence="1">
    <location>
        <begin position="1108"/>
        <end position="1122"/>
    </location>
</feature>
<evidence type="ECO:0000313" key="4">
    <source>
        <dbReference type="Proteomes" id="UP001634394"/>
    </source>
</evidence>
<name>A0ABD3WZA0_SINWO</name>
<reference evidence="3 4" key="1">
    <citation type="submission" date="2024-11" db="EMBL/GenBank/DDBJ databases">
        <title>Chromosome-level genome assembly of the freshwater bivalve Anodonta woodiana.</title>
        <authorList>
            <person name="Chen X."/>
        </authorList>
    </citation>
    <scope>NUCLEOTIDE SEQUENCE [LARGE SCALE GENOMIC DNA]</scope>
    <source>
        <strain evidence="3">MN2024</strain>
        <tissue evidence="3">Gills</tissue>
    </source>
</reference>
<feature type="compositionally biased region" description="Polar residues" evidence="1">
    <location>
        <begin position="1123"/>
        <end position="1134"/>
    </location>
</feature>
<dbReference type="EMBL" id="JBJQND010000004">
    <property type="protein sequence ID" value="KAL3878821.1"/>
    <property type="molecule type" value="Genomic_DNA"/>
</dbReference>
<evidence type="ECO:0000259" key="2">
    <source>
        <dbReference type="Pfam" id="PF16026"/>
    </source>
</evidence>
<evidence type="ECO:0000256" key="1">
    <source>
        <dbReference type="SAM" id="MobiDB-lite"/>
    </source>
</evidence>
<feature type="region of interest" description="Disordered" evidence="1">
    <location>
        <begin position="1025"/>
        <end position="1138"/>
    </location>
</feature>
<feature type="compositionally biased region" description="Basic and acidic residues" evidence="1">
    <location>
        <begin position="1214"/>
        <end position="1227"/>
    </location>
</feature>
<feature type="domain" description="Mitochondria-eating protein C-terminal" evidence="2">
    <location>
        <begin position="1255"/>
        <end position="1450"/>
    </location>
</feature>
<feature type="compositionally biased region" description="Basic and acidic residues" evidence="1">
    <location>
        <begin position="198"/>
        <end position="231"/>
    </location>
</feature>
<feature type="compositionally biased region" description="Basic and acidic residues" evidence="1">
    <location>
        <begin position="1029"/>
        <end position="1051"/>
    </location>
</feature>
<feature type="region of interest" description="Disordered" evidence="1">
    <location>
        <begin position="876"/>
        <end position="904"/>
    </location>
</feature>
<organism evidence="3 4">
    <name type="scientific">Sinanodonta woodiana</name>
    <name type="common">Chinese pond mussel</name>
    <name type="synonym">Anodonta woodiana</name>
    <dbReference type="NCBI Taxonomy" id="1069815"/>
    <lineage>
        <taxon>Eukaryota</taxon>
        <taxon>Metazoa</taxon>
        <taxon>Spiralia</taxon>
        <taxon>Lophotrochozoa</taxon>
        <taxon>Mollusca</taxon>
        <taxon>Bivalvia</taxon>
        <taxon>Autobranchia</taxon>
        <taxon>Heteroconchia</taxon>
        <taxon>Palaeoheterodonta</taxon>
        <taxon>Unionida</taxon>
        <taxon>Unionoidea</taxon>
        <taxon>Unionidae</taxon>
        <taxon>Unioninae</taxon>
        <taxon>Sinanodonta</taxon>
    </lineage>
</organism>
<feature type="compositionally biased region" description="Low complexity" evidence="1">
    <location>
        <begin position="1182"/>
        <end position="1194"/>
    </location>
</feature>
<sequence>MSQTPTPRFIERMENGDLKDFKREDLDMITREINMLYSKLRELVIYDATSIQIFLTYLREGNLHHAELFRKRALFELLTIEEDRDYVMLMEEHELEEGCVVQYSEHYYDSEEKEQGPTLLEEKRKPNTEKINVEERMSKPTKRLKDSTEVSTDYFDPEFERRRKMYRKKSMKPIIRSIPPDVSINYQCSVIKEQRLSPEGGDSVKMDIKGDTSSESRNQKIEVNETSDHKNSTFLSSTTDPKRDIRGEVNNLKPSSAGEGKGFEKPLKEIADHLESTRRRGMVDERSSRDKAATNLNSMSNAINETNNNLAKDTTKYEDVLHEGHSNKTNTRNPLKQNNDVLSEQNANALQTSQLTPDQDEYIHMKDEENDDKMKQPRDFIDLTNLMGPVISSRTSHSQNDGSTSPEQNESYDVSAMSTISNIQEVDSSGRYFLKALNMDNQKTTTYFRTERADDIMSDDKNDNMVIQQREMNTESPKTSRRPHKTKQDNGDIMTEKDTYETNTLKPAGEREDKTKEITQTRNIEHSSTNLQRNIDFEHLTKPSIQSVGNTQSSDITFGLDRSAMNSEQSLDVNIDNTHIMNTERNTREVTVTGRTSNPDGANISVDGFNAAEQEKRTDSSMSIWQENKPNADDPQAKYISFKTRSPKDARESDDNYNNIVNDMNNVESMITSSKQKGAAGSEAKEIDAAESSSEAIVASKDKNYNENVMRVANDQNSERLLYGTNRIDQTHISGIRSDAEKEKFPVNPKTNGHKTLITRRVSVGTLGTLSPIREGEQTKDETDVNVSTESSSQPYIEKKTKTKGKMKNGDDETDEIKVIVNIDNVNGTLDESKSPSVRNIVKSEYQGSNNKPNDFDDVGRIDDALTASHSWKKNIDSDNLTSASDGKNDKVSSDSDGTKPVVDDDTCIKHEGTLIGGSASNGLKAIGTRINTNSHELLTENSMEMKESSLSPQLSEERGDSNVLGQEKRTILMKDVTRHEMQAENKNSSHHATASKYTNEVQGNIMDNASDTSVALIAQNDVNSVQDDNSKHSKVHVSEEGKVMETKQSKADVSSTTQLAFSRRVSRERTVLSQNGGLTQIGKDNTHTENTKPQEVDSGLKQTSRTYKGDSDLFQEGKDPSSSKVTENTSGTARKTDDKINAKNVLKRVNEKMIKLDKQQEVELVNVKKKQVSNNVRDATINNSIKTSSTSRTPRNGNRTLAPIQINSNVPAGDERKSQNVHESQELLRRSEEASLLLRQGNPNITDLSDNNRPIKLAERFSELYDNEYIDAFEEIVKMNLGERKITNILLCVVKDAYYLCSERASDERNRLMSLMKNAPAATSKGNRLKADSLLKGIVAQSLKDNAQNLSASIWKEFFDSRYQNLFPEGIDSQNHRLLKYAQRCVEIVWWMCVQDPPIHLSWIEETESREFDKEEYRSYTKSGETVDFCVWPLVQQYKEGPILLKGIAQGK</sequence>
<feature type="compositionally biased region" description="Polar residues" evidence="1">
    <location>
        <begin position="1052"/>
        <end position="1061"/>
    </location>
</feature>
<feature type="region of interest" description="Disordered" evidence="1">
    <location>
        <begin position="471"/>
        <end position="492"/>
    </location>
</feature>
<feature type="region of interest" description="Disordered" evidence="1">
    <location>
        <begin position="1182"/>
        <end position="1227"/>
    </location>
</feature>
<feature type="compositionally biased region" description="Polar residues" evidence="1">
    <location>
        <begin position="785"/>
        <end position="795"/>
    </location>
</feature>
<comment type="caution">
    <text evidence="3">The sequence shown here is derived from an EMBL/GenBank/DDBJ whole genome shotgun (WGS) entry which is preliminary data.</text>
</comment>
<dbReference type="InterPro" id="IPR031981">
    <property type="entry name" value="MIEAP_C"/>
</dbReference>
<gene>
    <name evidence="3" type="ORF">ACJMK2_031149</name>
</gene>
<keyword evidence="4" id="KW-1185">Reference proteome</keyword>